<dbReference type="EMBL" id="OD565028">
    <property type="protein sequence ID" value="CAD7440590.1"/>
    <property type="molecule type" value="Genomic_DNA"/>
</dbReference>
<reference evidence="1" key="1">
    <citation type="submission" date="2020-11" db="EMBL/GenBank/DDBJ databases">
        <authorList>
            <person name="Tran Van P."/>
        </authorList>
    </citation>
    <scope>NUCLEOTIDE SEQUENCE</scope>
</reference>
<proteinExistence type="predicted"/>
<accession>A0A7R9ESJ8</accession>
<protein>
    <submittedName>
        <fullName evidence="1">Uncharacterized protein</fullName>
    </submittedName>
</protein>
<gene>
    <name evidence="1" type="ORF">TBIB3V08_LOCUS3090</name>
</gene>
<name>A0A7R9ESJ8_9NEOP</name>
<sequence length="229" mass="25402">MVAIHPLFAQWQWCQKLLYLVPGMRRMGLLLLTLRQWVWLLTVLLVLPLRQGVVLRCLLLGVQRWLTNNTSPDVYPSLEAAKGWMGLTCDCFISSLMGVFPGWFTCTPWSMVGDLRDSSRGVPDRGDPVIKSRTDAKTLELLTTVQCGVLLSIMASAVGRICGAVLLKTNNGVVRHQISNFTTNSGLSKSRKAALVLLTDKITLSAVWIEEFGSYLPPPSLTYEPIAIQ</sequence>
<organism evidence="1">
    <name type="scientific">Timema bartmani</name>
    <dbReference type="NCBI Taxonomy" id="61472"/>
    <lineage>
        <taxon>Eukaryota</taxon>
        <taxon>Metazoa</taxon>
        <taxon>Ecdysozoa</taxon>
        <taxon>Arthropoda</taxon>
        <taxon>Hexapoda</taxon>
        <taxon>Insecta</taxon>
        <taxon>Pterygota</taxon>
        <taxon>Neoptera</taxon>
        <taxon>Polyneoptera</taxon>
        <taxon>Phasmatodea</taxon>
        <taxon>Timematodea</taxon>
        <taxon>Timematoidea</taxon>
        <taxon>Timematidae</taxon>
        <taxon>Timema</taxon>
    </lineage>
</organism>
<dbReference type="AlphaFoldDB" id="A0A7R9ESJ8"/>
<evidence type="ECO:0000313" key="1">
    <source>
        <dbReference type="EMBL" id="CAD7440590.1"/>
    </source>
</evidence>